<evidence type="ECO:0000313" key="3">
    <source>
        <dbReference type="EMBL" id="MBB5034066.1"/>
    </source>
</evidence>
<protein>
    <submittedName>
        <fullName evidence="3">Putative membrane protein</fullName>
    </submittedName>
</protein>
<gene>
    <name evidence="3" type="ORF">HNQ65_003657</name>
</gene>
<evidence type="ECO:0000256" key="2">
    <source>
        <dbReference type="SAM" id="Phobius"/>
    </source>
</evidence>
<comment type="caution">
    <text evidence="3">The sequence shown here is derived from an EMBL/GenBank/DDBJ whole genome shotgun (WGS) entry which is preliminary data.</text>
</comment>
<reference evidence="3 4" key="1">
    <citation type="submission" date="2020-08" db="EMBL/GenBank/DDBJ databases">
        <title>Genomic Encyclopedia of Type Strains, Phase IV (KMG-IV): sequencing the most valuable type-strain genomes for metagenomic binning, comparative biology and taxonomic classification.</title>
        <authorList>
            <person name="Goeker M."/>
        </authorList>
    </citation>
    <scope>NUCLEOTIDE SEQUENCE [LARGE SCALE GENOMIC DNA]</scope>
    <source>
        <strain evidence="3 4">DSM 12252</strain>
    </source>
</reference>
<feature type="transmembrane region" description="Helical" evidence="2">
    <location>
        <begin position="89"/>
        <end position="115"/>
    </location>
</feature>
<keyword evidence="4" id="KW-1185">Reference proteome</keyword>
<dbReference type="RefSeq" id="WP_184341504.1">
    <property type="nucleotide sequence ID" value="NZ_JACHIG010000008.1"/>
</dbReference>
<dbReference type="PANTHER" id="PTHR31876:SF26">
    <property type="entry name" value="PROTEIN LIKE COV 2"/>
    <property type="match status" value="1"/>
</dbReference>
<dbReference type="InterPro" id="IPR007462">
    <property type="entry name" value="COV1-like"/>
</dbReference>
<sequence length="298" mass="32407">MAFDPPSTNLTSEAPAPKGWGVWLRNKFLAGLALALPLIITFWILFSIYDLLHAWSKPVLAQTVNLINEFSEQPLLNIEDPNLESLTNFIGFLFSVLAILGLGFMATNVIGVHIVTAVDKLLLRIPLVAVIYRPLKQVIDAFRSLGGTKQNFKRVVYVEYPVPGMRMIGFATGQYCDAQTGKAQTCVLLPTAPSPMTGILLVVDSDKISDAPITIEEAMKMIISGGLVSPLNAAPLNQKPATGSLAEPPVPAPEPELELPAGLPRAEDFDAGDTEILAQSLDIKSGKRWLRALPWKKR</sequence>
<feature type="transmembrane region" description="Helical" evidence="2">
    <location>
        <begin position="28"/>
        <end position="49"/>
    </location>
</feature>
<name>A0A7W7YD90_9BACT</name>
<evidence type="ECO:0000313" key="4">
    <source>
        <dbReference type="Proteomes" id="UP000590740"/>
    </source>
</evidence>
<organism evidence="3 4">
    <name type="scientific">Prosthecobacter vanneervenii</name>
    <dbReference type="NCBI Taxonomy" id="48466"/>
    <lineage>
        <taxon>Bacteria</taxon>
        <taxon>Pseudomonadati</taxon>
        <taxon>Verrucomicrobiota</taxon>
        <taxon>Verrucomicrobiia</taxon>
        <taxon>Verrucomicrobiales</taxon>
        <taxon>Verrucomicrobiaceae</taxon>
        <taxon>Prosthecobacter</taxon>
    </lineage>
</organism>
<proteinExistence type="predicted"/>
<keyword evidence="2" id="KW-0472">Membrane</keyword>
<keyword evidence="2" id="KW-1133">Transmembrane helix</keyword>
<accession>A0A7W7YD90</accession>
<dbReference type="AlphaFoldDB" id="A0A7W7YD90"/>
<dbReference type="PANTHER" id="PTHR31876">
    <property type="entry name" value="COV-LIKE PROTEIN 1"/>
    <property type="match status" value="1"/>
</dbReference>
<dbReference type="Pfam" id="PF04367">
    <property type="entry name" value="DUF502"/>
    <property type="match status" value="1"/>
</dbReference>
<dbReference type="Proteomes" id="UP000590740">
    <property type="component" value="Unassembled WGS sequence"/>
</dbReference>
<dbReference type="EMBL" id="JACHIG010000008">
    <property type="protein sequence ID" value="MBB5034066.1"/>
    <property type="molecule type" value="Genomic_DNA"/>
</dbReference>
<keyword evidence="2" id="KW-0812">Transmembrane</keyword>
<evidence type="ECO:0000256" key="1">
    <source>
        <dbReference type="SAM" id="MobiDB-lite"/>
    </source>
</evidence>
<feature type="region of interest" description="Disordered" evidence="1">
    <location>
        <begin position="239"/>
        <end position="265"/>
    </location>
</feature>